<dbReference type="Pfam" id="PF13516">
    <property type="entry name" value="LRR_6"/>
    <property type="match status" value="2"/>
</dbReference>
<dbReference type="GO" id="GO:0005829">
    <property type="term" value="C:cytosol"/>
    <property type="evidence" value="ECO:0007669"/>
    <property type="project" value="TreeGrafter"/>
</dbReference>
<dbReference type="EMBL" id="GGYP01001668">
    <property type="protein sequence ID" value="MDE46439.1"/>
    <property type="molecule type" value="Transcribed_RNA"/>
</dbReference>
<dbReference type="InterPro" id="IPR032675">
    <property type="entry name" value="LRR_dom_sf"/>
</dbReference>
<dbReference type="GO" id="GO:0048471">
    <property type="term" value="C:perinuclear region of cytoplasm"/>
    <property type="evidence" value="ECO:0007669"/>
    <property type="project" value="TreeGrafter"/>
</dbReference>
<dbReference type="AlphaFoldDB" id="A0A6G1S7U1"/>
<dbReference type="InterPro" id="IPR001611">
    <property type="entry name" value="Leu-rich_rpt"/>
</dbReference>
<name>A0A6G1S7U1_9ACAR</name>
<dbReference type="GO" id="GO:0006913">
    <property type="term" value="P:nucleocytoplasmic transport"/>
    <property type="evidence" value="ECO:0007669"/>
    <property type="project" value="TreeGrafter"/>
</dbReference>
<dbReference type="InterPro" id="IPR027038">
    <property type="entry name" value="RanGap"/>
</dbReference>
<dbReference type="PANTHER" id="PTHR24113">
    <property type="entry name" value="RAN GTPASE-ACTIVATING PROTEIN 1"/>
    <property type="match status" value="1"/>
</dbReference>
<evidence type="ECO:0000256" key="4">
    <source>
        <dbReference type="SAM" id="MobiDB-lite"/>
    </source>
</evidence>
<dbReference type="GO" id="GO:0005634">
    <property type="term" value="C:nucleus"/>
    <property type="evidence" value="ECO:0007669"/>
    <property type="project" value="TreeGrafter"/>
</dbReference>
<organism evidence="5">
    <name type="scientific">Aceria tosichella</name>
    <name type="common">wheat curl mite</name>
    <dbReference type="NCBI Taxonomy" id="561515"/>
    <lineage>
        <taxon>Eukaryota</taxon>
        <taxon>Metazoa</taxon>
        <taxon>Ecdysozoa</taxon>
        <taxon>Arthropoda</taxon>
        <taxon>Chelicerata</taxon>
        <taxon>Arachnida</taxon>
        <taxon>Acari</taxon>
        <taxon>Acariformes</taxon>
        <taxon>Trombidiformes</taxon>
        <taxon>Prostigmata</taxon>
        <taxon>Eupodina</taxon>
        <taxon>Eriophyoidea</taxon>
        <taxon>Eriophyidae</taxon>
        <taxon>Eriophyinae</taxon>
        <taxon>Aceriini</taxon>
        <taxon>Aceria</taxon>
    </lineage>
</organism>
<evidence type="ECO:0000256" key="1">
    <source>
        <dbReference type="ARBA" id="ARBA00022468"/>
    </source>
</evidence>
<evidence type="ECO:0000256" key="2">
    <source>
        <dbReference type="ARBA" id="ARBA00022614"/>
    </source>
</evidence>
<evidence type="ECO:0000256" key="3">
    <source>
        <dbReference type="ARBA" id="ARBA00022737"/>
    </source>
</evidence>
<dbReference type="SMART" id="SM00368">
    <property type="entry name" value="LRR_RI"/>
    <property type="match status" value="6"/>
</dbReference>
<keyword evidence="3" id="KW-0677">Repeat</keyword>
<keyword evidence="1" id="KW-0343">GTPase activation</keyword>
<gene>
    <name evidence="5" type="primary">RANGAP1</name>
    <name evidence="5" type="ORF">g.8440</name>
</gene>
<proteinExistence type="predicted"/>
<keyword evidence="2" id="KW-0433">Leucine-rich repeat</keyword>
<sequence>MADEPKLSFEGQGLRLDTAADADVICQKLSEAPIKTLVLEGNTIGIEAAEAIGKALAKQPFLRQARFKDIFTSRGRTEIPIAINHLLTGISDSGTELTLLDLSDNAIGPIGAPSIFKFLATNSSKKIEKLYLNNCGLGPEGSSLISVPISELRLKEFICGRNRLENKGATFMFAAMREMNTLEILKMPQNGINVEGISMIMKALLKNLNTIRILDLSDNTLKVKGAEALEKVIKEAKNLEVLKLDDALLGNEGFSIICDAITQSKYAKNTLMEASFEGNELKGQKIIDLIDLTFSQCQGGFSLDLLDNEFTQEQLQRLQTLEEKFTLIIDDPEDMDEEYGDDENSDVHNGTGDGEDDDEQDGDDD</sequence>
<feature type="region of interest" description="Disordered" evidence="4">
    <location>
        <begin position="330"/>
        <end position="365"/>
    </location>
</feature>
<dbReference type="Gene3D" id="3.80.10.10">
    <property type="entry name" value="Ribonuclease Inhibitor"/>
    <property type="match status" value="1"/>
</dbReference>
<accession>A0A6G1S7U1</accession>
<feature type="compositionally biased region" description="Acidic residues" evidence="4">
    <location>
        <begin position="330"/>
        <end position="344"/>
    </location>
</feature>
<dbReference type="GO" id="GO:0031267">
    <property type="term" value="F:small GTPase binding"/>
    <property type="evidence" value="ECO:0007669"/>
    <property type="project" value="TreeGrafter"/>
</dbReference>
<dbReference type="SUPFAM" id="SSF52047">
    <property type="entry name" value="RNI-like"/>
    <property type="match status" value="1"/>
</dbReference>
<protein>
    <submittedName>
        <fullName evidence="5">Ran GTPase-activating protein 1</fullName>
    </submittedName>
</protein>
<feature type="compositionally biased region" description="Acidic residues" evidence="4">
    <location>
        <begin position="353"/>
        <end position="365"/>
    </location>
</feature>
<dbReference type="PANTHER" id="PTHR24113:SF12">
    <property type="entry name" value="RAN GTPASE-ACTIVATING PROTEIN 1"/>
    <property type="match status" value="1"/>
</dbReference>
<evidence type="ECO:0000313" key="5">
    <source>
        <dbReference type="EMBL" id="MDE46439.1"/>
    </source>
</evidence>
<reference evidence="5" key="1">
    <citation type="submission" date="2018-10" db="EMBL/GenBank/DDBJ databases">
        <title>Transcriptome assembly of Aceria tosichella (Wheat curl mite) Type 2.</title>
        <authorList>
            <person name="Scully E.D."/>
            <person name="Geib S.M."/>
            <person name="Palmer N.A."/>
            <person name="Gupta A.K."/>
            <person name="Sarath G."/>
            <person name="Tatineni S."/>
        </authorList>
    </citation>
    <scope>NUCLEOTIDE SEQUENCE</scope>
    <source>
        <strain evidence="5">LincolnNE</strain>
    </source>
</reference>
<dbReference type="GO" id="GO:0005096">
    <property type="term" value="F:GTPase activator activity"/>
    <property type="evidence" value="ECO:0007669"/>
    <property type="project" value="UniProtKB-KW"/>
</dbReference>